<name>A0ABT5XMU8_9FLAO</name>
<keyword evidence="2" id="KW-1185">Reference proteome</keyword>
<reference evidence="1 2" key="1">
    <citation type="submission" date="2023-03" db="EMBL/GenBank/DDBJ databases">
        <title>Muricauda XX sp. nov. and Muricauda XXX sp. nov., two novel species isolated from Okinawa Trough.</title>
        <authorList>
            <person name="Cao W."/>
            <person name="Deng X."/>
        </authorList>
    </citation>
    <scope>NUCLEOTIDE SEQUENCE [LARGE SCALE GENOMIC DNA]</scope>
    <source>
        <strain evidence="1 2">81s02</strain>
    </source>
</reference>
<proteinExistence type="predicted"/>
<organism evidence="1 2">
    <name type="scientific">Flagellimonas okinawensis</name>
    <dbReference type="NCBI Taxonomy" id="3031324"/>
    <lineage>
        <taxon>Bacteria</taxon>
        <taxon>Pseudomonadati</taxon>
        <taxon>Bacteroidota</taxon>
        <taxon>Flavobacteriia</taxon>
        <taxon>Flavobacteriales</taxon>
        <taxon>Flavobacteriaceae</taxon>
        <taxon>Flagellimonas</taxon>
    </lineage>
</organism>
<accession>A0ABT5XMU8</accession>
<dbReference type="Proteomes" id="UP001217083">
    <property type="component" value="Unassembled WGS sequence"/>
</dbReference>
<sequence>MSLSLFLFFKYDINMYKAKANEIRLKNRTILYNIFTLLPNVSEHYEKKAAQKARPLTKSTNLVETTRKDY</sequence>
<dbReference type="RefSeq" id="WP_275649234.1">
    <property type="nucleotide sequence ID" value="NZ_JARFVA010000002.1"/>
</dbReference>
<protein>
    <submittedName>
        <fullName evidence="1">Uncharacterized protein</fullName>
    </submittedName>
</protein>
<comment type="caution">
    <text evidence="1">The sequence shown here is derived from an EMBL/GenBank/DDBJ whole genome shotgun (WGS) entry which is preliminary data.</text>
</comment>
<evidence type="ECO:0000313" key="2">
    <source>
        <dbReference type="Proteomes" id="UP001217083"/>
    </source>
</evidence>
<dbReference type="EMBL" id="JARFVA010000002">
    <property type="protein sequence ID" value="MDF0707209.1"/>
    <property type="molecule type" value="Genomic_DNA"/>
</dbReference>
<gene>
    <name evidence="1" type="ORF">PY091_08270</name>
</gene>
<evidence type="ECO:0000313" key="1">
    <source>
        <dbReference type="EMBL" id="MDF0707209.1"/>
    </source>
</evidence>